<feature type="compositionally biased region" description="Basic and acidic residues" evidence="1">
    <location>
        <begin position="219"/>
        <end position="228"/>
    </location>
</feature>
<feature type="region of interest" description="Disordered" evidence="1">
    <location>
        <begin position="173"/>
        <end position="237"/>
    </location>
</feature>
<accession>A0A218ZFL4</accession>
<keyword evidence="3" id="KW-1185">Reference proteome</keyword>
<dbReference type="EMBL" id="MZNU01000027">
    <property type="protein sequence ID" value="OWP06881.1"/>
    <property type="molecule type" value="Genomic_DNA"/>
</dbReference>
<evidence type="ECO:0000256" key="1">
    <source>
        <dbReference type="SAM" id="MobiDB-lite"/>
    </source>
</evidence>
<protein>
    <submittedName>
        <fullName evidence="2">Uncharacterized protein</fullName>
    </submittedName>
</protein>
<comment type="caution">
    <text evidence="2">The sequence shown here is derived from an EMBL/GenBank/DDBJ whole genome shotgun (WGS) entry which is preliminary data.</text>
</comment>
<dbReference type="AlphaFoldDB" id="A0A218ZFL4"/>
<dbReference type="OrthoDB" id="3439480at2759"/>
<gene>
    <name evidence="2" type="ORF">B2J93_9594</name>
</gene>
<dbReference type="Proteomes" id="UP000242519">
    <property type="component" value="Unassembled WGS sequence"/>
</dbReference>
<dbReference type="STRING" id="503106.A0A218ZFL4"/>
<evidence type="ECO:0000313" key="3">
    <source>
        <dbReference type="Proteomes" id="UP000242519"/>
    </source>
</evidence>
<feature type="region of interest" description="Disordered" evidence="1">
    <location>
        <begin position="61"/>
        <end position="130"/>
    </location>
</feature>
<dbReference type="InParanoid" id="A0A218ZFL4"/>
<evidence type="ECO:0000313" key="2">
    <source>
        <dbReference type="EMBL" id="OWP06881.1"/>
    </source>
</evidence>
<reference evidence="2 3" key="1">
    <citation type="submission" date="2017-04" db="EMBL/GenBank/DDBJ databases">
        <title>Draft genome sequence of Marssonina coronaria NL1: causal agent of apple blotch.</title>
        <authorList>
            <person name="Cheng Q."/>
        </authorList>
    </citation>
    <scope>NUCLEOTIDE SEQUENCE [LARGE SCALE GENOMIC DNA]</scope>
    <source>
        <strain evidence="2 3">NL1</strain>
    </source>
</reference>
<name>A0A218ZFL4_9HELO</name>
<organism evidence="2 3">
    <name type="scientific">Diplocarpon coronariae</name>
    <dbReference type="NCBI Taxonomy" id="2795749"/>
    <lineage>
        <taxon>Eukaryota</taxon>
        <taxon>Fungi</taxon>
        <taxon>Dikarya</taxon>
        <taxon>Ascomycota</taxon>
        <taxon>Pezizomycotina</taxon>
        <taxon>Leotiomycetes</taxon>
        <taxon>Helotiales</taxon>
        <taxon>Drepanopezizaceae</taxon>
        <taxon>Diplocarpon</taxon>
    </lineage>
</organism>
<sequence>MCVTNAYVDRFPDGKEITFRQTTFCQYGTPGQPCQKILTLENPARTIQFGEPTTEYILTTHQRTFPHTPPRSPGGSRHRNSGEYSSEDGRLHRRQSSQRRSELPPRHPTRTHRKERIIIVDSPPTPRTPPQTFRAFTAPSSPALPPYIIEHATPHERGRPVIVDERPLFRHPRVPSNGAVVSERPATSRAQSESMSRNEARDRRASVQWESPSTSHTSFDLRARREAEAAAEAETAAAAEELERRLLEAEREQRREQRIREQDEEIRRRPAVPIPPLPLRERQYLRPAVEHSQALQGRMSGLKIRDERLLAEERAIFGESEMRRRLEDRDRIARWELAEREEEEMKRRLRERQMPRRRFSVGPGNRRRRVLYDNGVYRWE</sequence>
<proteinExistence type="predicted"/>
<feature type="compositionally biased region" description="Basic and acidic residues" evidence="1">
    <location>
        <begin position="196"/>
        <end position="205"/>
    </location>
</feature>
<feature type="compositionally biased region" description="Polar residues" evidence="1">
    <location>
        <begin position="208"/>
        <end position="218"/>
    </location>
</feature>